<dbReference type="InterPro" id="IPR010488">
    <property type="entry name" value="Zeta_toxin_domain"/>
</dbReference>
<sequence>MTSARPTNWDEALGFESALDIIGSLMAWCTARDRAAPADASWRALRGQYRREFTGLDPADHVAVARAVRAHGARLAELGGSVEVVARPSPDTYRLSSGEHARVFAETIVPEALDVAAPSPAPVVMIVAGEQGSGRTTRARQIARDRPAPGGWEVIDPEMYLAYHPYSWDLVLHDDAAAGDRVMADALGWCVLAVERAIARRADVILEAGADRDGEVDAYAAIFRAAGYRVEVEMTAVPEAVARLRLLIRYHCRHGNWEVLESPSPIR</sequence>
<dbReference type="InterPro" id="IPR027417">
    <property type="entry name" value="P-loop_NTPase"/>
</dbReference>
<dbReference type="Proteomes" id="UP000236732">
    <property type="component" value="Unassembled WGS sequence"/>
</dbReference>
<dbReference type="SUPFAM" id="SSF52540">
    <property type="entry name" value="P-loop containing nucleoside triphosphate hydrolases"/>
    <property type="match status" value="1"/>
</dbReference>
<keyword evidence="9" id="KW-1185">Reference proteome</keyword>
<evidence type="ECO:0000313" key="9">
    <source>
        <dbReference type="Proteomes" id="UP000236732"/>
    </source>
</evidence>
<evidence type="ECO:0000256" key="4">
    <source>
        <dbReference type="ARBA" id="ARBA00022840"/>
    </source>
</evidence>
<evidence type="ECO:0000256" key="3">
    <source>
        <dbReference type="ARBA" id="ARBA00022741"/>
    </source>
</evidence>
<comment type="catalytic activity">
    <reaction evidence="6">
        <text>UDP-N-acetyl-alpha-D-glucosamine + ATP = UDP-N-acetyl-alpha-D-glucosamine 3'-phosphate + ADP + H(+)</text>
        <dbReference type="Rhea" id="RHEA:32671"/>
        <dbReference type="ChEBI" id="CHEBI:15378"/>
        <dbReference type="ChEBI" id="CHEBI:30616"/>
        <dbReference type="ChEBI" id="CHEBI:57705"/>
        <dbReference type="ChEBI" id="CHEBI:64353"/>
        <dbReference type="ChEBI" id="CHEBI:456216"/>
        <dbReference type="EC" id="2.7.1.176"/>
    </reaction>
</comment>
<dbReference type="GO" id="GO:0016301">
    <property type="term" value="F:kinase activity"/>
    <property type="evidence" value="ECO:0007669"/>
    <property type="project" value="InterPro"/>
</dbReference>
<dbReference type="OrthoDB" id="4516745at2"/>
<name>A0A1H6F1E9_9ACTN</name>
<dbReference type="GO" id="GO:0005524">
    <property type="term" value="F:ATP binding"/>
    <property type="evidence" value="ECO:0007669"/>
    <property type="project" value="UniProtKB-KW"/>
</dbReference>
<keyword evidence="4" id="KW-0067">ATP-binding</keyword>
<keyword evidence="3" id="KW-0547">Nucleotide-binding</keyword>
<accession>A0A1H6F1E9</accession>
<feature type="domain" description="Zeta toxin" evidence="7">
    <location>
        <begin position="118"/>
        <end position="253"/>
    </location>
</feature>
<comment type="similarity">
    <text evidence="1">Belongs to the zeta toxin family.</text>
</comment>
<protein>
    <recommendedName>
        <fullName evidence="5">UDP-N-acetylglucosamine kinase</fullName>
        <ecNumber evidence="2">2.7.1.176</ecNumber>
    </recommendedName>
    <alternativeName>
        <fullName evidence="5">UDP-N-acetylglucosamine kinase</fullName>
    </alternativeName>
</protein>
<evidence type="ECO:0000313" key="8">
    <source>
        <dbReference type="EMBL" id="SEH02996.1"/>
    </source>
</evidence>
<evidence type="ECO:0000256" key="5">
    <source>
        <dbReference type="ARBA" id="ARBA00032897"/>
    </source>
</evidence>
<dbReference type="RefSeq" id="WP_103964012.1">
    <property type="nucleotide sequence ID" value="NZ_FNVT01000032.1"/>
</dbReference>
<gene>
    <name evidence="8" type="ORF">SAMN05444920_1325</name>
</gene>
<dbReference type="Pfam" id="PF06414">
    <property type="entry name" value="Zeta_toxin"/>
    <property type="match status" value="1"/>
</dbReference>
<dbReference type="EMBL" id="FNVT01000032">
    <property type="protein sequence ID" value="SEH02996.1"/>
    <property type="molecule type" value="Genomic_DNA"/>
</dbReference>
<reference evidence="8 9" key="1">
    <citation type="submission" date="2016-10" db="EMBL/GenBank/DDBJ databases">
        <authorList>
            <person name="de Groot N.N."/>
        </authorList>
    </citation>
    <scope>NUCLEOTIDE SEQUENCE [LARGE SCALE GENOMIC DNA]</scope>
    <source>
        <strain evidence="8 9">CGMCC 4.7037</strain>
    </source>
</reference>
<dbReference type="AlphaFoldDB" id="A0A1H6F1E9"/>
<evidence type="ECO:0000256" key="6">
    <source>
        <dbReference type="ARBA" id="ARBA00048178"/>
    </source>
</evidence>
<dbReference type="EC" id="2.7.1.176" evidence="2"/>
<evidence type="ECO:0000256" key="2">
    <source>
        <dbReference type="ARBA" id="ARBA00011963"/>
    </source>
</evidence>
<evidence type="ECO:0000259" key="7">
    <source>
        <dbReference type="Pfam" id="PF06414"/>
    </source>
</evidence>
<dbReference type="Gene3D" id="3.40.50.300">
    <property type="entry name" value="P-loop containing nucleotide triphosphate hydrolases"/>
    <property type="match status" value="1"/>
</dbReference>
<organism evidence="8 9">
    <name type="scientific">Nonomuraea solani</name>
    <dbReference type="NCBI Taxonomy" id="1144553"/>
    <lineage>
        <taxon>Bacteria</taxon>
        <taxon>Bacillati</taxon>
        <taxon>Actinomycetota</taxon>
        <taxon>Actinomycetes</taxon>
        <taxon>Streptosporangiales</taxon>
        <taxon>Streptosporangiaceae</taxon>
        <taxon>Nonomuraea</taxon>
    </lineage>
</organism>
<proteinExistence type="inferred from homology"/>
<evidence type="ECO:0000256" key="1">
    <source>
        <dbReference type="ARBA" id="ARBA00009104"/>
    </source>
</evidence>